<sequence length="237" mass="25391">MTVTVDTVVSPHDRRAAVSTAFRHTMTALRHLDPEAPRVYAVADMAEQSKRRWWSFATGLETGRFEALLRRSSLDHPDPRRAVDQVAAALVHAVVGRSAAAFIGCGRVWDPGPENLWIHLDSDVGIDWAGVRDTALRSVSGSGATAGTVVMPCDEALAAWTAHRAARSLEVAAAGLSALGPLDATQMSRIVGESVLGASARVPLLGGVSRDGGWRRGQMLLDAFVDAGWRVRLRRPA</sequence>
<organism evidence="1 2">
    <name type="scientific">Rhodococcoides corynebacterioides</name>
    <dbReference type="NCBI Taxonomy" id="53972"/>
    <lineage>
        <taxon>Bacteria</taxon>
        <taxon>Bacillati</taxon>
        <taxon>Actinomycetota</taxon>
        <taxon>Actinomycetes</taxon>
        <taxon>Mycobacteriales</taxon>
        <taxon>Nocardiaceae</taxon>
        <taxon>Rhodococcoides</taxon>
    </lineage>
</organism>
<name>A0ABS2KS97_9NOCA</name>
<accession>A0ABS2KS97</accession>
<keyword evidence="2" id="KW-1185">Reference proteome</keyword>
<comment type="caution">
    <text evidence="1">The sequence shown here is derived from an EMBL/GenBank/DDBJ whole genome shotgun (WGS) entry which is preliminary data.</text>
</comment>
<proteinExistence type="predicted"/>
<dbReference type="EMBL" id="JAFBBK010000001">
    <property type="protein sequence ID" value="MBM7414515.1"/>
    <property type="molecule type" value="Genomic_DNA"/>
</dbReference>
<protein>
    <submittedName>
        <fullName evidence="1">Uncharacterized protein</fullName>
    </submittedName>
</protein>
<dbReference type="Proteomes" id="UP000703038">
    <property type="component" value="Unassembled WGS sequence"/>
</dbReference>
<gene>
    <name evidence="1" type="ORF">JOE42_001248</name>
</gene>
<evidence type="ECO:0000313" key="1">
    <source>
        <dbReference type="EMBL" id="MBM7414515.1"/>
    </source>
</evidence>
<reference evidence="1 2" key="1">
    <citation type="submission" date="2021-01" db="EMBL/GenBank/DDBJ databases">
        <title>Genomics of switchgrass bacterial isolates.</title>
        <authorList>
            <person name="Shade A."/>
        </authorList>
    </citation>
    <scope>NUCLEOTIDE SEQUENCE [LARGE SCALE GENOMIC DNA]</scope>
    <source>
        <strain evidence="1 2">PvP111</strain>
    </source>
</reference>
<dbReference type="RefSeq" id="WP_204867331.1">
    <property type="nucleotide sequence ID" value="NZ_JAFBBK010000001.1"/>
</dbReference>
<evidence type="ECO:0000313" key="2">
    <source>
        <dbReference type="Proteomes" id="UP000703038"/>
    </source>
</evidence>